<feature type="transmembrane region" description="Helical" evidence="1">
    <location>
        <begin position="34"/>
        <end position="54"/>
    </location>
</feature>
<organism evidence="2 3">
    <name type="scientific">Alloacidobacterium dinghuense</name>
    <dbReference type="NCBI Taxonomy" id="2763107"/>
    <lineage>
        <taxon>Bacteria</taxon>
        <taxon>Pseudomonadati</taxon>
        <taxon>Acidobacteriota</taxon>
        <taxon>Terriglobia</taxon>
        <taxon>Terriglobales</taxon>
        <taxon>Acidobacteriaceae</taxon>
        <taxon>Alloacidobacterium</taxon>
    </lineage>
</organism>
<dbReference type="RefSeq" id="WP_186740427.1">
    <property type="nucleotide sequence ID" value="NZ_CP060394.1"/>
</dbReference>
<dbReference type="Proteomes" id="UP000515312">
    <property type="component" value="Chromosome"/>
</dbReference>
<proteinExistence type="predicted"/>
<name>A0A7G8BD80_9BACT</name>
<dbReference type="EMBL" id="CP060394">
    <property type="protein sequence ID" value="QNI30500.1"/>
    <property type="molecule type" value="Genomic_DNA"/>
</dbReference>
<evidence type="ECO:0000313" key="3">
    <source>
        <dbReference type="Proteomes" id="UP000515312"/>
    </source>
</evidence>
<keyword evidence="1" id="KW-1133">Transmembrane helix</keyword>
<evidence type="ECO:0000256" key="1">
    <source>
        <dbReference type="SAM" id="Phobius"/>
    </source>
</evidence>
<accession>A0A7G8BD80</accession>
<dbReference type="AlphaFoldDB" id="A0A7G8BD80"/>
<reference evidence="2 3" key="1">
    <citation type="submission" date="2020-08" db="EMBL/GenBank/DDBJ databases">
        <title>Edaphobacter telluris sp. nov. and Acidobacterium dinghuensis sp. nov., two acidobacteria isolated from forest soil.</title>
        <authorList>
            <person name="Fu J."/>
            <person name="Qiu L."/>
        </authorList>
    </citation>
    <scope>NUCLEOTIDE SEQUENCE [LARGE SCALE GENOMIC DNA]</scope>
    <source>
        <strain evidence="2">4Y35</strain>
    </source>
</reference>
<keyword evidence="3" id="KW-1185">Reference proteome</keyword>
<keyword evidence="1" id="KW-0812">Transmembrane</keyword>
<sequence>MFDERLTDAEIMRAIRYLDPDVCAERARENAGTILGICITLVTVLTGALAYVWLYTRTL</sequence>
<dbReference type="KEGG" id="adin:H7849_15235"/>
<gene>
    <name evidence="2" type="ORF">H7849_15235</name>
</gene>
<evidence type="ECO:0000313" key="2">
    <source>
        <dbReference type="EMBL" id="QNI30500.1"/>
    </source>
</evidence>
<protein>
    <submittedName>
        <fullName evidence="2">Uncharacterized protein</fullName>
    </submittedName>
</protein>
<keyword evidence="1" id="KW-0472">Membrane</keyword>